<reference evidence="1" key="1">
    <citation type="submission" date="2022-12" db="EMBL/GenBank/DDBJ databases">
        <title>Reference genome sequencing for broad-spectrum identification of bacterial and archaeal isolates by mass spectrometry.</title>
        <authorList>
            <person name="Sekiguchi Y."/>
            <person name="Tourlousse D.M."/>
        </authorList>
    </citation>
    <scope>NUCLEOTIDE SEQUENCE</scope>
    <source>
        <strain evidence="1">ASRB1</strain>
    </source>
</reference>
<dbReference type="Proteomes" id="UP001144372">
    <property type="component" value="Unassembled WGS sequence"/>
</dbReference>
<evidence type="ECO:0008006" key="3">
    <source>
        <dbReference type="Google" id="ProtNLM"/>
    </source>
</evidence>
<name>A0A9W6FUR1_9BACT</name>
<sequence length="66" mass="7440">MKILFVITTDDGETIYNAMRLANVGVKKGDEVSVFMLGKGVLFEQAGNEQFNVMEQINQFEGDFYV</sequence>
<protein>
    <recommendedName>
        <fullName evidence="3">Sulfur reduction protein DsrE</fullName>
    </recommendedName>
</protein>
<evidence type="ECO:0000313" key="2">
    <source>
        <dbReference type="Proteomes" id="UP001144372"/>
    </source>
</evidence>
<gene>
    <name evidence="1" type="ORF">DAMNIGENAA_26610</name>
</gene>
<dbReference type="SUPFAM" id="SSF75169">
    <property type="entry name" value="DsrEFH-like"/>
    <property type="match status" value="1"/>
</dbReference>
<dbReference type="InterPro" id="IPR027396">
    <property type="entry name" value="DsrEFH-like"/>
</dbReference>
<proteinExistence type="predicted"/>
<dbReference type="AlphaFoldDB" id="A0A9W6FUR1"/>
<dbReference type="Gene3D" id="3.40.1260.10">
    <property type="entry name" value="DsrEFH-like"/>
    <property type="match status" value="1"/>
</dbReference>
<accession>A0A9W6FUR1</accession>
<comment type="caution">
    <text evidence="1">The sequence shown here is derived from an EMBL/GenBank/DDBJ whole genome shotgun (WGS) entry which is preliminary data.</text>
</comment>
<dbReference type="EMBL" id="BSDR01000001">
    <property type="protein sequence ID" value="GLI35228.1"/>
    <property type="molecule type" value="Genomic_DNA"/>
</dbReference>
<organism evidence="1 2">
    <name type="scientific">Desulforhabdus amnigena</name>
    <dbReference type="NCBI Taxonomy" id="40218"/>
    <lineage>
        <taxon>Bacteria</taxon>
        <taxon>Pseudomonadati</taxon>
        <taxon>Thermodesulfobacteriota</taxon>
        <taxon>Syntrophobacteria</taxon>
        <taxon>Syntrophobacterales</taxon>
        <taxon>Syntrophobacteraceae</taxon>
        <taxon>Desulforhabdus</taxon>
    </lineage>
</organism>
<evidence type="ECO:0000313" key="1">
    <source>
        <dbReference type="EMBL" id="GLI35228.1"/>
    </source>
</evidence>
<keyword evidence="2" id="KW-1185">Reference proteome</keyword>